<feature type="chain" id="PRO_5042897140" description="Thioredoxin domain-containing protein" evidence="7">
    <location>
        <begin position="25"/>
        <end position="341"/>
    </location>
</feature>
<feature type="signal peptide" evidence="7">
    <location>
        <begin position="1"/>
        <end position="24"/>
    </location>
</feature>
<gene>
    <name evidence="9" type="ORF">Scep_002414</name>
</gene>
<protein>
    <recommendedName>
        <fullName evidence="8">Thioredoxin domain-containing protein</fullName>
    </recommendedName>
</protein>
<evidence type="ECO:0000256" key="1">
    <source>
        <dbReference type="ARBA" id="ARBA00004167"/>
    </source>
</evidence>
<dbReference type="PROSITE" id="PS51352">
    <property type="entry name" value="THIOREDOXIN_2"/>
    <property type="match status" value="1"/>
</dbReference>
<dbReference type="InterPro" id="IPR036249">
    <property type="entry name" value="Thioredoxin-like_sf"/>
</dbReference>
<evidence type="ECO:0000313" key="10">
    <source>
        <dbReference type="Proteomes" id="UP001419268"/>
    </source>
</evidence>
<evidence type="ECO:0000256" key="2">
    <source>
        <dbReference type="ARBA" id="ARBA00022692"/>
    </source>
</evidence>
<evidence type="ECO:0000256" key="7">
    <source>
        <dbReference type="SAM" id="SignalP"/>
    </source>
</evidence>
<keyword evidence="3 7" id="KW-0732">Signal</keyword>
<dbReference type="InterPro" id="IPR044606">
    <property type="entry name" value="APRL4/6"/>
</dbReference>
<dbReference type="InterPro" id="IPR013766">
    <property type="entry name" value="Thioredoxin_domain"/>
</dbReference>
<dbReference type="PANTHER" id="PTHR46854">
    <property type="entry name" value="5'-ADENYLYLSULFATE REDUCTASE-LIKE 4-RELATED"/>
    <property type="match status" value="1"/>
</dbReference>
<sequence length="341" mass="38290">MDKVCKLGLLLLLFFAAPAPMTTAQSDFCPLIPPSDVISGDLLEYPVCPSNGGAHFFGVTEALRPQTIVDVAEEVVAVASAVATVRLDCDAIVVDEISFQKVINLVHERRREYVAVLFYASWCPFSKNLRPTFTVLSSLFPSIRHFAVEESAIRPSILSKYGVHGFPTMFLLNSRMRAQYHGSRTVDSLLDFYGNVTGIKPLSFGQSSLEKLRKSSNIAKVKDTEQENCPFSWARSPENLLQQEKYLELASIFILLRLLYFLLPKVVEHAQYAWRRHLRKADFMSLRWHFLSCLDRTIDACKTLKDRCKLRNLHSRAKNVKVWVSKSLASVSIGGASSGPS</sequence>
<reference evidence="9 10" key="1">
    <citation type="submission" date="2024-01" db="EMBL/GenBank/DDBJ databases">
        <title>Genome assemblies of Stephania.</title>
        <authorList>
            <person name="Yang L."/>
        </authorList>
    </citation>
    <scope>NUCLEOTIDE SEQUENCE [LARGE SCALE GENOMIC DNA]</scope>
    <source>
        <strain evidence="9">JXDWG</strain>
        <tissue evidence="9">Leaf</tissue>
    </source>
</reference>
<dbReference type="SUPFAM" id="SSF52833">
    <property type="entry name" value="Thioredoxin-like"/>
    <property type="match status" value="1"/>
</dbReference>
<evidence type="ECO:0000256" key="4">
    <source>
        <dbReference type="ARBA" id="ARBA00022989"/>
    </source>
</evidence>
<comment type="subcellular location">
    <subcellularLocation>
        <location evidence="1">Membrane</location>
        <topology evidence="1">Single-pass membrane protein</topology>
    </subcellularLocation>
</comment>
<evidence type="ECO:0000256" key="6">
    <source>
        <dbReference type="ARBA" id="ARBA00023180"/>
    </source>
</evidence>
<accession>A0AAP0LB59</accession>
<keyword evidence="5" id="KW-0472">Membrane</keyword>
<dbReference type="Gene3D" id="3.40.30.10">
    <property type="entry name" value="Glutaredoxin"/>
    <property type="match status" value="1"/>
</dbReference>
<keyword evidence="4" id="KW-1133">Transmembrane helix</keyword>
<name>A0AAP0LB59_9MAGN</name>
<evidence type="ECO:0000256" key="5">
    <source>
        <dbReference type="ARBA" id="ARBA00023136"/>
    </source>
</evidence>
<comment type="caution">
    <text evidence="9">The sequence shown here is derived from an EMBL/GenBank/DDBJ whole genome shotgun (WGS) entry which is preliminary data.</text>
</comment>
<dbReference type="Proteomes" id="UP001419268">
    <property type="component" value="Unassembled WGS sequence"/>
</dbReference>
<dbReference type="Pfam" id="PF00085">
    <property type="entry name" value="Thioredoxin"/>
    <property type="match status" value="1"/>
</dbReference>
<keyword evidence="10" id="KW-1185">Reference proteome</keyword>
<feature type="domain" description="Thioredoxin" evidence="8">
    <location>
        <begin position="73"/>
        <end position="198"/>
    </location>
</feature>
<evidence type="ECO:0000259" key="8">
    <source>
        <dbReference type="PROSITE" id="PS51352"/>
    </source>
</evidence>
<organism evidence="9 10">
    <name type="scientific">Stephania cephalantha</name>
    <dbReference type="NCBI Taxonomy" id="152367"/>
    <lineage>
        <taxon>Eukaryota</taxon>
        <taxon>Viridiplantae</taxon>
        <taxon>Streptophyta</taxon>
        <taxon>Embryophyta</taxon>
        <taxon>Tracheophyta</taxon>
        <taxon>Spermatophyta</taxon>
        <taxon>Magnoliopsida</taxon>
        <taxon>Ranunculales</taxon>
        <taxon>Menispermaceae</taxon>
        <taxon>Menispermoideae</taxon>
        <taxon>Cissampelideae</taxon>
        <taxon>Stephania</taxon>
    </lineage>
</organism>
<dbReference type="CDD" id="cd02999">
    <property type="entry name" value="PDI_a_ERp44_like"/>
    <property type="match status" value="1"/>
</dbReference>
<dbReference type="PANTHER" id="PTHR46854:SF1">
    <property type="entry name" value="5'-ADENYLYLSULFATE REDUCTASE-LIKE 4-RELATED"/>
    <property type="match status" value="1"/>
</dbReference>
<evidence type="ECO:0000313" key="9">
    <source>
        <dbReference type="EMBL" id="KAK9167223.1"/>
    </source>
</evidence>
<evidence type="ECO:0000256" key="3">
    <source>
        <dbReference type="ARBA" id="ARBA00022729"/>
    </source>
</evidence>
<keyword evidence="2" id="KW-0812">Transmembrane</keyword>
<dbReference type="GO" id="GO:0016020">
    <property type="term" value="C:membrane"/>
    <property type="evidence" value="ECO:0007669"/>
    <property type="project" value="UniProtKB-SubCell"/>
</dbReference>
<keyword evidence="6" id="KW-0325">Glycoprotein</keyword>
<dbReference type="EMBL" id="JBBNAG010000001">
    <property type="protein sequence ID" value="KAK9167223.1"/>
    <property type="molecule type" value="Genomic_DNA"/>
</dbReference>
<proteinExistence type="predicted"/>
<dbReference type="AlphaFoldDB" id="A0AAP0LB59"/>